<evidence type="ECO:0000313" key="3">
    <source>
        <dbReference type="Proteomes" id="UP000266188"/>
    </source>
</evidence>
<keyword evidence="1" id="KW-1133">Transmembrane helix</keyword>
<dbReference type="AlphaFoldDB" id="A0A3A2ZU95"/>
<evidence type="ECO:0000256" key="1">
    <source>
        <dbReference type="SAM" id="Phobius"/>
    </source>
</evidence>
<keyword evidence="3" id="KW-1185">Reference proteome</keyword>
<reference evidence="3" key="1">
    <citation type="submission" date="2017-02" db="EMBL/GenBank/DDBJ databases">
        <authorList>
            <person name="Tafer H."/>
            <person name="Lopandic K."/>
        </authorList>
    </citation>
    <scope>NUCLEOTIDE SEQUENCE [LARGE SCALE GENOMIC DNA]</scope>
    <source>
        <strain evidence="3">CBS 366.77</strain>
    </source>
</reference>
<comment type="caution">
    <text evidence="2">The sequence shown here is derived from an EMBL/GenBank/DDBJ whole genome shotgun (WGS) entry which is preliminary data.</text>
</comment>
<sequence>MAEAHTFAIDPEFRWGFNFPEDTRVIRLEDWLGLLTLCFAPLLGHIISGVPTIVRRSRKTPSWLDQMCLYNPTTILWRYLAIVDRRVRQKSWSAADMAASNAYFWTDDGWDGSEEMMIRSRAFCARTPSHNRTELLSTDTLKTVIATLQGIQAITVMVRGILGVNGIGNRTFVGVIALDNIFYPLASLGILRLFAAMWLTEEYSFIECRTDTGAGTGLMAGESSYHLPSYAPSTGDEEYSLTSKPTPAAISSTTFLAEDLQEHPSNETSRPASHWRAVTVRTAYLVCLAVLLVICAFLTSPPPKTDGVDNLSSTGTPNVLWLLAAIYIVLTITSIVTLSFYLVRHRNSMTTVLPCLSSWWYRLYTFVLLGASIAMIVLAGIYTRRTSCGRFTVVPSILDPAICPGAPVRANSESGPFGFTTRQTLNSIDPDTGAVKQVAKELLVRLDGWCSGTLVGNLTEISPVR</sequence>
<accession>A0A3A2ZU95</accession>
<feature type="transmembrane region" description="Helical" evidence="1">
    <location>
        <begin position="363"/>
        <end position="382"/>
    </location>
</feature>
<feature type="transmembrane region" description="Helical" evidence="1">
    <location>
        <begin position="278"/>
        <end position="299"/>
    </location>
</feature>
<organism evidence="2 3">
    <name type="scientific">Aspergillus sclerotialis</name>
    <dbReference type="NCBI Taxonomy" id="2070753"/>
    <lineage>
        <taxon>Eukaryota</taxon>
        <taxon>Fungi</taxon>
        <taxon>Dikarya</taxon>
        <taxon>Ascomycota</taxon>
        <taxon>Pezizomycotina</taxon>
        <taxon>Eurotiomycetes</taxon>
        <taxon>Eurotiomycetidae</taxon>
        <taxon>Eurotiales</taxon>
        <taxon>Aspergillaceae</taxon>
        <taxon>Aspergillus</taxon>
        <taxon>Aspergillus subgen. Polypaecilum</taxon>
    </lineage>
</organism>
<keyword evidence="1" id="KW-0472">Membrane</keyword>
<dbReference type="OrthoDB" id="4586224at2759"/>
<dbReference type="EMBL" id="MVGC01000016">
    <property type="protein sequence ID" value="RJE26712.1"/>
    <property type="molecule type" value="Genomic_DNA"/>
</dbReference>
<feature type="transmembrane region" description="Helical" evidence="1">
    <location>
        <begin position="319"/>
        <end position="343"/>
    </location>
</feature>
<keyword evidence="1" id="KW-0812">Transmembrane</keyword>
<proteinExistence type="predicted"/>
<protein>
    <submittedName>
        <fullName evidence="2">Uncharacterized protein</fullName>
    </submittedName>
</protein>
<dbReference type="Proteomes" id="UP000266188">
    <property type="component" value="Unassembled WGS sequence"/>
</dbReference>
<gene>
    <name evidence="2" type="ORF">PHISCL_00943</name>
</gene>
<feature type="transmembrane region" description="Helical" evidence="1">
    <location>
        <begin position="31"/>
        <end position="54"/>
    </location>
</feature>
<name>A0A3A2ZU95_9EURO</name>
<evidence type="ECO:0000313" key="2">
    <source>
        <dbReference type="EMBL" id="RJE26712.1"/>
    </source>
</evidence>